<evidence type="ECO:0000313" key="4">
    <source>
        <dbReference type="Proteomes" id="UP000274504"/>
    </source>
</evidence>
<dbReference type="Proteomes" id="UP000274504">
    <property type="component" value="Unassembled WGS sequence"/>
</dbReference>
<dbReference type="EMBL" id="UYSG01000263">
    <property type="protein sequence ID" value="VDL18884.1"/>
    <property type="molecule type" value="Genomic_DNA"/>
</dbReference>
<protein>
    <submittedName>
        <fullName evidence="5">G_PROTEIN_RECEP_F1_2 domain-containing protein</fullName>
    </submittedName>
</protein>
<feature type="transmembrane region" description="Helical" evidence="2">
    <location>
        <begin position="616"/>
        <end position="634"/>
    </location>
</feature>
<feature type="region of interest" description="Disordered" evidence="1">
    <location>
        <begin position="1"/>
        <end position="33"/>
    </location>
</feature>
<gene>
    <name evidence="3" type="ORF">HDID_LOCUS1423</name>
</gene>
<feature type="region of interest" description="Disordered" evidence="1">
    <location>
        <begin position="673"/>
        <end position="734"/>
    </location>
</feature>
<organism evidence="5">
    <name type="scientific">Hymenolepis diminuta</name>
    <name type="common">Rat tapeworm</name>
    <dbReference type="NCBI Taxonomy" id="6216"/>
    <lineage>
        <taxon>Eukaryota</taxon>
        <taxon>Metazoa</taxon>
        <taxon>Spiralia</taxon>
        <taxon>Lophotrochozoa</taxon>
        <taxon>Platyhelminthes</taxon>
        <taxon>Cestoda</taxon>
        <taxon>Eucestoda</taxon>
        <taxon>Cyclophyllidea</taxon>
        <taxon>Hymenolepididae</taxon>
        <taxon>Hymenolepis</taxon>
    </lineage>
</organism>
<proteinExistence type="predicted"/>
<dbReference type="OrthoDB" id="6238674at2759"/>
<feature type="compositionally biased region" description="Polar residues" evidence="1">
    <location>
        <begin position="396"/>
        <end position="408"/>
    </location>
</feature>
<sequence length="734" mass="82033">MLTTNPPMIGATDATEMTPQTTQFTPSPESSNIRTQIPASVLTKATFSTSPSAAAFSEPVEEELIIPVTAQTVQSDLSSDETTLIPQSTAEDVEEVTNKTTASTVSTTMEVDLDESEPYFQRYCRTGNRIASGIGTTFLLTMILFAVTKNISKWGLVNLIDVRKVGVSFPQRPEIIVLICSTLPTIFTTIARPLFLMSNPQEYMDFISLLPCTQARQFFDLFSRTAAVYHMIYWAYRMPIIRWLWRNYLRFNAFRAVWTKEHIIEVLRDKFAPEKDDKFRKMFQNSPESMYYYAQFLQSGLPMQYLQTLMKQGNRSPSMSTTAIDGFGGQMGGHGRTGIGGTEGDVLPRVNLGHLMSMGTDDSASPKAQHYGNFLSPTGGSPSKLSNAALHVPSGGSHQISRNTSFRGSSLGRPPMPSMTFDGGFGQHLSPEDAANAIMLYERQGSMSPDMHSLILPPTFSSQEMLFPGHGMIPGFDFFGPSEKKEKEEENFIKPPTREFIYICKHALPGIIYVISLLATLPSIFGFDKFQDESMITKVYFYYDMLFIVFIPMVAIAAAFYHGVLASTQLNGGSKMRFRLRCYYVNFVILNIPMLCLMLTTMAYKIQDSDELKKEMYGTGIIIAMTAYHAQFVLKTTVYTTGCNCICCSDKCLNRHPRLRNCIITMVTPRNKPAPLPPKKKDGDEEDEDVDKYDGTPENNNDSGPRDQFGQGTEIQIMPPDAEAEPEQEPLITK</sequence>
<feature type="transmembrane region" description="Helical" evidence="2">
    <location>
        <begin position="539"/>
        <end position="563"/>
    </location>
</feature>
<feature type="transmembrane region" description="Helical" evidence="2">
    <location>
        <begin position="507"/>
        <end position="527"/>
    </location>
</feature>
<dbReference type="AlphaFoldDB" id="A0A0R3SAM8"/>
<name>A0A0R3SAM8_HYMDI</name>
<feature type="compositionally biased region" description="Polar residues" evidence="1">
    <location>
        <begin position="15"/>
        <end position="33"/>
    </location>
</feature>
<feature type="transmembrane region" description="Helical" evidence="2">
    <location>
        <begin position="175"/>
        <end position="197"/>
    </location>
</feature>
<reference evidence="3 4" key="2">
    <citation type="submission" date="2018-11" db="EMBL/GenBank/DDBJ databases">
        <authorList>
            <consortium name="Pathogen Informatics"/>
        </authorList>
    </citation>
    <scope>NUCLEOTIDE SEQUENCE [LARGE SCALE GENOMIC DNA]</scope>
</reference>
<evidence type="ECO:0000313" key="5">
    <source>
        <dbReference type="WBParaSite" id="HDID_0000142201-mRNA-1"/>
    </source>
</evidence>
<accession>A0A0R3SAM8</accession>
<keyword evidence="2" id="KW-0812">Transmembrane</keyword>
<reference evidence="5" key="1">
    <citation type="submission" date="2017-02" db="UniProtKB">
        <authorList>
            <consortium name="WormBaseParasite"/>
        </authorList>
    </citation>
    <scope>IDENTIFICATION</scope>
</reference>
<feature type="transmembrane region" description="Helical" evidence="2">
    <location>
        <begin position="130"/>
        <end position="148"/>
    </location>
</feature>
<feature type="transmembrane region" description="Helical" evidence="2">
    <location>
        <begin position="583"/>
        <end position="604"/>
    </location>
</feature>
<evidence type="ECO:0000256" key="2">
    <source>
        <dbReference type="SAM" id="Phobius"/>
    </source>
</evidence>
<feature type="region of interest" description="Disordered" evidence="1">
    <location>
        <begin position="392"/>
        <end position="413"/>
    </location>
</feature>
<dbReference type="WBParaSite" id="HDID_0000142201-mRNA-1">
    <property type="protein sequence ID" value="HDID_0000142201-mRNA-1"/>
    <property type="gene ID" value="HDID_0000142201"/>
</dbReference>
<evidence type="ECO:0000313" key="3">
    <source>
        <dbReference type="EMBL" id="VDL18884.1"/>
    </source>
</evidence>
<keyword evidence="2" id="KW-0472">Membrane</keyword>
<keyword evidence="2" id="KW-1133">Transmembrane helix</keyword>
<evidence type="ECO:0000256" key="1">
    <source>
        <dbReference type="SAM" id="MobiDB-lite"/>
    </source>
</evidence>